<organism evidence="1 2">
    <name type="scientific">Trichinella nativa</name>
    <dbReference type="NCBI Taxonomy" id="6335"/>
    <lineage>
        <taxon>Eukaryota</taxon>
        <taxon>Metazoa</taxon>
        <taxon>Ecdysozoa</taxon>
        <taxon>Nematoda</taxon>
        <taxon>Enoplea</taxon>
        <taxon>Dorylaimia</taxon>
        <taxon>Trichinellida</taxon>
        <taxon>Trichinellidae</taxon>
        <taxon>Trichinella</taxon>
    </lineage>
</organism>
<dbReference type="EMBL" id="LVZM01017921">
    <property type="protein sequence ID" value="OUC42181.1"/>
    <property type="molecule type" value="Genomic_DNA"/>
</dbReference>
<dbReference type="AlphaFoldDB" id="A0A1Y3EB30"/>
<evidence type="ECO:0000313" key="1">
    <source>
        <dbReference type="EMBL" id="OUC42181.1"/>
    </source>
</evidence>
<dbReference type="Proteomes" id="UP000243006">
    <property type="component" value="Unassembled WGS sequence"/>
</dbReference>
<sequence>MRAGSSTSSLETCLVTAVEAERPQLSETTLSTHTTIRSQRVDLSPETLPLGNPHPDLLRCFQLPSHQGSALTISSGGAAVLTKHKQKALIWNSLSMSLYLPNNSMFQNFPQGDVVGVFAFHQEDPGF</sequence>
<accession>A0A1Y3EB30</accession>
<name>A0A1Y3EB30_9BILA</name>
<evidence type="ECO:0000313" key="2">
    <source>
        <dbReference type="Proteomes" id="UP000243006"/>
    </source>
</evidence>
<proteinExistence type="predicted"/>
<reference evidence="1 2" key="1">
    <citation type="submission" date="2015-04" db="EMBL/GenBank/DDBJ databases">
        <title>Draft genome of the roundworm Trichinella nativa.</title>
        <authorList>
            <person name="Mitreva M."/>
        </authorList>
    </citation>
    <scope>NUCLEOTIDE SEQUENCE [LARGE SCALE GENOMIC DNA]</scope>
    <source>
        <strain evidence="1 2">ISS45</strain>
    </source>
</reference>
<gene>
    <name evidence="1" type="ORF">D917_10376</name>
</gene>
<comment type="caution">
    <text evidence="1">The sequence shown here is derived from an EMBL/GenBank/DDBJ whole genome shotgun (WGS) entry which is preliminary data.</text>
</comment>
<protein>
    <submittedName>
        <fullName evidence="1">Uncharacterized protein</fullName>
    </submittedName>
</protein>